<gene>
    <name evidence="1" type="ORF">C5F50_08890</name>
</gene>
<sequence>MGLLLYFVVVTSVTHLSFSNIKEKYDNFKEVKSFQETYPTQGMSSSSIGFWLETVSYTNTDFGKEIFIELRIYPQENDRMELICHDISDMNNHRVIITMANPTIEDILASPSYC</sequence>
<accession>A0A7D5R3P0</accession>
<dbReference type="AlphaFoldDB" id="A0A7D5R3P0"/>
<dbReference type="EMBL" id="CP026995">
    <property type="protein sequence ID" value="QLH07180.1"/>
    <property type="molecule type" value="Genomic_DNA"/>
</dbReference>
<organism evidence="1 2">
    <name type="scientific">Nitrosopumilus ureiphilus</name>
    <dbReference type="NCBI Taxonomy" id="1470067"/>
    <lineage>
        <taxon>Archaea</taxon>
        <taxon>Nitrososphaerota</taxon>
        <taxon>Nitrososphaeria</taxon>
        <taxon>Nitrosopumilales</taxon>
        <taxon>Nitrosopumilaceae</taxon>
        <taxon>Nitrosopumilus</taxon>
    </lineage>
</organism>
<reference evidence="1 2" key="1">
    <citation type="submission" date="2018-02" db="EMBL/GenBank/DDBJ databases">
        <title>Complete genome of Nitrosopumilus ureaphilus PS0.</title>
        <authorList>
            <person name="Qin W."/>
            <person name="Zheng Y."/>
            <person name="Stahl D.A."/>
        </authorList>
    </citation>
    <scope>NUCLEOTIDE SEQUENCE [LARGE SCALE GENOMIC DNA]</scope>
    <source>
        <strain evidence="1 2">PS0</strain>
    </source>
</reference>
<evidence type="ECO:0000313" key="1">
    <source>
        <dbReference type="EMBL" id="QLH07180.1"/>
    </source>
</evidence>
<evidence type="ECO:0000313" key="2">
    <source>
        <dbReference type="Proteomes" id="UP000509478"/>
    </source>
</evidence>
<dbReference type="KEGG" id="nue:C5F50_08890"/>
<keyword evidence="2" id="KW-1185">Reference proteome</keyword>
<proteinExistence type="predicted"/>
<name>A0A7D5R3P0_9ARCH</name>
<dbReference type="Proteomes" id="UP000509478">
    <property type="component" value="Chromosome"/>
</dbReference>
<protein>
    <submittedName>
        <fullName evidence="1">Uncharacterized protein</fullName>
    </submittedName>
</protein>